<reference evidence="1" key="1">
    <citation type="submission" date="2022-10" db="EMBL/GenBank/DDBJ databases">
        <title>Comparative genomic analysis of Cohnella hashimotonis sp. nov., isolated from the International Space Station.</title>
        <authorList>
            <person name="Simpson A."/>
            <person name="Venkateswaran K."/>
        </authorList>
    </citation>
    <scope>NUCLEOTIDE SEQUENCE</scope>
    <source>
        <strain evidence="1">DSM 28161</strain>
    </source>
</reference>
<dbReference type="AlphaFoldDB" id="A0A9X4KWP9"/>
<evidence type="ECO:0000313" key="2">
    <source>
        <dbReference type="Proteomes" id="UP001153404"/>
    </source>
</evidence>
<dbReference type="EMBL" id="JAPDIA010000008">
    <property type="protein sequence ID" value="MDG0812255.1"/>
    <property type="molecule type" value="Genomic_DNA"/>
</dbReference>
<sequence length="226" mass="25372">MNPATLTPGCELGHEFNGIHLGKACAMGGNVVRVELPRPESYRFLKQDQAYIVRHYVYDANAIELHGNAHLTLSNVTIYSAPGHAFISTGDQHHWKLERCRIVKRPGTTRCITATADGCHISNSQGYFIIDRCDFSYNGDDCLNIHDNSVQGFRRIDDKTIRLSRVQRWRNPFCPGDLVEFRHADLSPAGIAANVAAVSWDEGREQCELEFASELPAELNDRSILF</sequence>
<gene>
    <name evidence="1" type="ORF">OMP40_25055</name>
</gene>
<proteinExistence type="predicted"/>
<dbReference type="SUPFAM" id="SSF51126">
    <property type="entry name" value="Pectin lyase-like"/>
    <property type="match status" value="1"/>
</dbReference>
<evidence type="ECO:0000313" key="1">
    <source>
        <dbReference type="EMBL" id="MDG0812255.1"/>
    </source>
</evidence>
<name>A0A9X4KWP9_9BACL</name>
<dbReference type="Gene3D" id="2.160.20.10">
    <property type="entry name" value="Single-stranded right-handed beta-helix, Pectin lyase-like"/>
    <property type="match status" value="1"/>
</dbReference>
<organism evidence="1 2">
    <name type="scientific">Cohnella rhizosphaerae</name>
    <dbReference type="NCBI Taxonomy" id="1457232"/>
    <lineage>
        <taxon>Bacteria</taxon>
        <taxon>Bacillati</taxon>
        <taxon>Bacillota</taxon>
        <taxon>Bacilli</taxon>
        <taxon>Bacillales</taxon>
        <taxon>Paenibacillaceae</taxon>
        <taxon>Cohnella</taxon>
    </lineage>
</organism>
<dbReference type="RefSeq" id="WP_277535463.1">
    <property type="nucleotide sequence ID" value="NZ_JAPDIA010000008.1"/>
</dbReference>
<accession>A0A9X4KWP9</accession>
<dbReference type="Proteomes" id="UP001153404">
    <property type="component" value="Unassembled WGS sequence"/>
</dbReference>
<keyword evidence="2" id="KW-1185">Reference proteome</keyword>
<dbReference type="InterPro" id="IPR012334">
    <property type="entry name" value="Pectin_lyas_fold"/>
</dbReference>
<dbReference type="InterPro" id="IPR011050">
    <property type="entry name" value="Pectin_lyase_fold/virulence"/>
</dbReference>
<comment type="caution">
    <text evidence="1">The sequence shown here is derived from an EMBL/GenBank/DDBJ whole genome shotgun (WGS) entry which is preliminary data.</text>
</comment>
<protein>
    <submittedName>
        <fullName evidence="1">Right-handed parallel beta-helix repeat-containing protein</fullName>
    </submittedName>
</protein>